<evidence type="ECO:0000313" key="5">
    <source>
        <dbReference type="Proteomes" id="UP000309561"/>
    </source>
</evidence>
<dbReference type="PROSITE" id="PS50111">
    <property type="entry name" value="CHEMOTAXIS_TRANSDUC_2"/>
    <property type="match status" value="1"/>
</dbReference>
<feature type="domain" description="Methyl-accepting transducer" evidence="3">
    <location>
        <begin position="108"/>
        <end position="344"/>
    </location>
</feature>
<proteinExistence type="predicted"/>
<evidence type="ECO:0000259" key="3">
    <source>
        <dbReference type="PROSITE" id="PS50111"/>
    </source>
</evidence>
<dbReference type="Proteomes" id="UP000309561">
    <property type="component" value="Unassembled WGS sequence"/>
</dbReference>
<keyword evidence="1 2" id="KW-0807">Transducer</keyword>
<dbReference type="GO" id="GO:0016020">
    <property type="term" value="C:membrane"/>
    <property type="evidence" value="ECO:0007669"/>
    <property type="project" value="InterPro"/>
</dbReference>
<name>A0A4U2ZAR0_9BACT</name>
<dbReference type="GO" id="GO:0007165">
    <property type="term" value="P:signal transduction"/>
    <property type="evidence" value="ECO:0007669"/>
    <property type="project" value="UniProtKB-KW"/>
</dbReference>
<dbReference type="PANTHER" id="PTHR32089:SF114">
    <property type="entry name" value="METHYL-ACCEPTING CHEMOTAXIS PROTEIN MCPB"/>
    <property type="match status" value="1"/>
</dbReference>
<evidence type="ECO:0000256" key="1">
    <source>
        <dbReference type="ARBA" id="ARBA00023224"/>
    </source>
</evidence>
<evidence type="ECO:0000313" key="4">
    <source>
        <dbReference type="EMBL" id="TKI71105.1"/>
    </source>
</evidence>
<comment type="caution">
    <text evidence="4">The sequence shown here is derived from an EMBL/GenBank/DDBJ whole genome shotgun (WGS) entry which is preliminary data.</text>
</comment>
<dbReference type="PANTHER" id="PTHR32089">
    <property type="entry name" value="METHYL-ACCEPTING CHEMOTAXIS PROTEIN MCPB"/>
    <property type="match status" value="1"/>
</dbReference>
<accession>A0A4U2ZAR0</accession>
<dbReference type="SUPFAM" id="SSF58104">
    <property type="entry name" value="Methyl-accepting chemotaxis protein (MCP) signaling domain"/>
    <property type="match status" value="1"/>
</dbReference>
<dbReference type="AlphaFoldDB" id="A0A4U2ZAR0"/>
<dbReference type="Gene3D" id="1.10.287.950">
    <property type="entry name" value="Methyl-accepting chemotaxis protein"/>
    <property type="match status" value="1"/>
</dbReference>
<reference evidence="4 5" key="1">
    <citation type="submission" date="2019-04" db="EMBL/GenBank/DDBJ databases">
        <title>Sulfurimonas crateris sp. nov. a facultative anaerobic sulfur-oxidizing chemolithautotrophic bacterium isolated from a terrestrial mud vulcano.</title>
        <authorList>
            <person name="Ratnikova N.M."/>
            <person name="Slobodkin A.I."/>
            <person name="Merkel A.Y."/>
            <person name="Novikov A."/>
            <person name="Bonch-Osmolovskaya E.A."/>
            <person name="Slobodkina G.B."/>
        </authorList>
    </citation>
    <scope>NUCLEOTIDE SEQUENCE [LARGE SCALE GENOMIC DNA]</scope>
    <source>
        <strain evidence="4 5">SN118</strain>
    </source>
</reference>
<protein>
    <submittedName>
        <fullName evidence="4">Chemotaxis protein</fullName>
    </submittedName>
</protein>
<sequence>MLYSLFFRMRFVHYVGIILLILNATFFTDNIIGQIIQYVVAAVIVVHDLDEKYNGVDMTKSLIQQLENLEHGEKIVLKNSYNSELCKAAENMNRFQEIFLQAQDTNEKSHTIEKIVAKINSDYENTNMSMINERELLAKVVSIGEKLKTVLGDDLVDASSSKENITQVSENLKSIKDEITGIVNQLQDASSTQNALANDLSKVSEDANQVKEVISVIADIADQTNLLALNAAIEAARAGEHGRGFAVVADEVRKLAERTQKSLTEINATINVVSQSINDTSEQMNRSSQSIESLAELSTDASKRMESISQAICNGVVLAERTVESYTQNAKTTEDIIGNIVKIDELSKRSNESIKVIKNSVEELSRVV</sequence>
<dbReference type="SMART" id="SM00283">
    <property type="entry name" value="MA"/>
    <property type="match status" value="1"/>
</dbReference>
<evidence type="ECO:0000256" key="2">
    <source>
        <dbReference type="PROSITE-ProRule" id="PRU00284"/>
    </source>
</evidence>
<gene>
    <name evidence="4" type="ORF">FCU45_01605</name>
</gene>
<dbReference type="EMBL" id="SZPX01000001">
    <property type="protein sequence ID" value="TKI71105.1"/>
    <property type="molecule type" value="Genomic_DNA"/>
</dbReference>
<dbReference type="OrthoDB" id="5318642at2"/>
<dbReference type="Pfam" id="PF00015">
    <property type="entry name" value="MCPsignal"/>
    <property type="match status" value="1"/>
</dbReference>
<organism evidence="4 5">
    <name type="scientific">Sulfurimonas crateris</name>
    <dbReference type="NCBI Taxonomy" id="2574727"/>
    <lineage>
        <taxon>Bacteria</taxon>
        <taxon>Pseudomonadati</taxon>
        <taxon>Campylobacterota</taxon>
        <taxon>Epsilonproteobacteria</taxon>
        <taxon>Campylobacterales</taxon>
        <taxon>Sulfurimonadaceae</taxon>
        <taxon>Sulfurimonas</taxon>
    </lineage>
</organism>
<keyword evidence="5" id="KW-1185">Reference proteome</keyword>
<dbReference type="InterPro" id="IPR004089">
    <property type="entry name" value="MCPsignal_dom"/>
</dbReference>